<evidence type="ECO:0000256" key="14">
    <source>
        <dbReference type="SAM" id="Phobius"/>
    </source>
</evidence>
<keyword evidence="16" id="KW-1185">Reference proteome</keyword>
<name>A0A0K0EE59_STRER</name>
<feature type="transmembrane region" description="Helical" evidence="14">
    <location>
        <begin position="189"/>
        <end position="207"/>
    </location>
</feature>
<dbReference type="NCBIfam" id="TIGR01472">
    <property type="entry name" value="gmd"/>
    <property type="match status" value="1"/>
</dbReference>
<dbReference type="AlphaFoldDB" id="A0A0K0EE59"/>
<evidence type="ECO:0000256" key="8">
    <source>
        <dbReference type="ARBA" id="ARBA00022692"/>
    </source>
</evidence>
<comment type="pathway">
    <text evidence="3">Nucleotide-sugar biosynthesis; GDP-L-fucose biosynthesis via de novo pathway; GDP-L-fucose from GDP-alpha-D-mannose: step 1/2.</text>
</comment>
<dbReference type="UniPathway" id="UPA00128">
    <property type="reaction ID" value="UER00190"/>
</dbReference>
<feature type="transmembrane region" description="Helical" evidence="14">
    <location>
        <begin position="6"/>
        <end position="24"/>
    </location>
</feature>
<dbReference type="Proteomes" id="UP000035681">
    <property type="component" value="Unplaced"/>
</dbReference>
<evidence type="ECO:0000256" key="4">
    <source>
        <dbReference type="ARBA" id="ARBA00009263"/>
    </source>
</evidence>
<evidence type="ECO:0000256" key="9">
    <source>
        <dbReference type="ARBA" id="ARBA00022857"/>
    </source>
</evidence>
<sequence length="628" mass="71182">MDKSNQISLTILSCSGCMFFIEILNKKKENCMTFLTFCTFVFIAIYGLIFTSKFFTVKRNIPLRVYFKIAFIFFIINLSNNQSLQYNISVPICIVFRSASLLVNMAIGYLFLNKTYTLKKLISVIIVTIGIYIFIVISDHNVSKKEISISEFSIGIALLAIALILSSYLGILQENMYKEYGKYPHEASFYIYLISLPYFLLFSNEILSTFKEFERTNFIIVALICLFQLFCINNVYILTTELSSLGVTMVLTLRKFISVIISVLYFGHNLLEMSEGGRKIAIITGITGQDGSYLAELLIAKGYSVHGIIRRSSTFNTHRIAHLYADPNIHKGSSTFQLHYGDMTDSSCLIKLISKIQPAEIYHLAAQSHVKVSFDLPEYTAEVDAVGTLRLLDAIVACNLQHKVKFYQASTSELYGKVQEIPQKETTPFYPRSPYAVAKLYAFWIIKNYREAYGIFACNGILFNHESPRRGNNFVTRKITRAVAKISIGVQETLSLGNLDAKRDWGHAKEYVEAMWRILQHDVADDFVISTGKTQSVRDFCNLAFAEIGMKLIWQGEGVNEVGIEEKTGKVRVRVDPNYYRPTEVDLLIGDPTKAKEILGWEAKITLKELVQEMVASDIALMKENPNA</sequence>
<dbReference type="Pfam" id="PF16363">
    <property type="entry name" value="GDP_Man_Dehyd"/>
    <property type="match status" value="1"/>
</dbReference>
<feature type="transmembrane region" description="Helical" evidence="14">
    <location>
        <begin position="118"/>
        <end position="137"/>
    </location>
</feature>
<dbReference type="Gene3D" id="3.90.25.10">
    <property type="entry name" value="UDP-galactose 4-epimerase, domain 1"/>
    <property type="match status" value="1"/>
</dbReference>
<dbReference type="InterPro" id="IPR006368">
    <property type="entry name" value="GDP_Man_deHydtase"/>
</dbReference>
<comment type="similarity">
    <text evidence="5">Belongs to the nucleotide-sugar transporter family. SLC35B subfamily.</text>
</comment>
<evidence type="ECO:0000256" key="13">
    <source>
        <dbReference type="ARBA" id="ARBA00031085"/>
    </source>
</evidence>
<keyword evidence="8 14" id="KW-0812">Transmembrane</keyword>
<feature type="transmembrane region" description="Helical" evidence="14">
    <location>
        <begin position="149"/>
        <end position="169"/>
    </location>
</feature>
<feature type="domain" description="NAD(P)-binding" evidence="15">
    <location>
        <begin position="282"/>
        <end position="614"/>
    </location>
</feature>
<dbReference type="InterPro" id="IPR016040">
    <property type="entry name" value="NAD(P)-bd_dom"/>
</dbReference>
<feature type="transmembrane region" description="Helical" evidence="14">
    <location>
        <begin position="31"/>
        <end position="49"/>
    </location>
</feature>
<dbReference type="SUPFAM" id="SSF51735">
    <property type="entry name" value="NAD(P)-binding Rossmann-fold domains"/>
    <property type="match status" value="1"/>
</dbReference>
<evidence type="ECO:0000256" key="5">
    <source>
        <dbReference type="ARBA" id="ARBA00010694"/>
    </source>
</evidence>
<evidence type="ECO:0000256" key="3">
    <source>
        <dbReference type="ARBA" id="ARBA00004912"/>
    </source>
</evidence>
<evidence type="ECO:0000256" key="11">
    <source>
        <dbReference type="ARBA" id="ARBA00023136"/>
    </source>
</evidence>
<evidence type="ECO:0000256" key="6">
    <source>
        <dbReference type="ARBA" id="ARBA00011989"/>
    </source>
</evidence>
<comment type="subcellular location">
    <subcellularLocation>
        <location evidence="2">Membrane</location>
        <topology evidence="2">Multi-pass membrane protein</topology>
    </subcellularLocation>
</comment>
<dbReference type="GO" id="GO:0008446">
    <property type="term" value="F:GDP-mannose 4,6-dehydratase activity"/>
    <property type="evidence" value="ECO:0007669"/>
    <property type="project" value="UniProtKB-EC"/>
</dbReference>
<evidence type="ECO:0000256" key="1">
    <source>
        <dbReference type="ARBA" id="ARBA00001937"/>
    </source>
</evidence>
<dbReference type="EC" id="4.2.1.47" evidence="6"/>
<dbReference type="STRING" id="6248.A0A0K0EE59"/>
<keyword evidence="7" id="KW-0813">Transport</keyword>
<dbReference type="GO" id="GO:0055085">
    <property type="term" value="P:transmembrane transport"/>
    <property type="evidence" value="ECO:0007669"/>
    <property type="project" value="InterPro"/>
</dbReference>
<proteinExistence type="inferred from homology"/>
<keyword evidence="9" id="KW-0521">NADP</keyword>
<organism evidence="17">
    <name type="scientific">Strongyloides stercoralis</name>
    <name type="common">Threadworm</name>
    <dbReference type="NCBI Taxonomy" id="6248"/>
    <lineage>
        <taxon>Eukaryota</taxon>
        <taxon>Metazoa</taxon>
        <taxon>Ecdysozoa</taxon>
        <taxon>Nematoda</taxon>
        <taxon>Chromadorea</taxon>
        <taxon>Rhabditida</taxon>
        <taxon>Tylenchina</taxon>
        <taxon>Panagrolaimomorpha</taxon>
        <taxon>Strongyloidoidea</taxon>
        <taxon>Strongyloididae</taxon>
        <taxon>Strongyloides</taxon>
    </lineage>
</organism>
<dbReference type="GO" id="GO:0012505">
    <property type="term" value="C:endomembrane system"/>
    <property type="evidence" value="ECO:0007669"/>
    <property type="project" value="UniProtKB-ARBA"/>
</dbReference>
<feature type="transmembrane region" description="Helical" evidence="14">
    <location>
        <begin position="90"/>
        <end position="112"/>
    </location>
</feature>
<evidence type="ECO:0000256" key="12">
    <source>
        <dbReference type="ARBA" id="ARBA00023239"/>
    </source>
</evidence>
<dbReference type="PANTHER" id="PTHR43715">
    <property type="entry name" value="GDP-MANNOSE 4,6-DEHYDRATASE"/>
    <property type="match status" value="1"/>
</dbReference>
<evidence type="ECO:0000256" key="7">
    <source>
        <dbReference type="ARBA" id="ARBA00022448"/>
    </source>
</evidence>
<dbReference type="FunFam" id="3.40.50.720:FF:000924">
    <property type="entry name" value="GDP-mannose 4,6 dehydratase"/>
    <property type="match status" value="1"/>
</dbReference>
<evidence type="ECO:0000259" key="15">
    <source>
        <dbReference type="Pfam" id="PF16363"/>
    </source>
</evidence>
<dbReference type="PANTHER" id="PTHR43715:SF1">
    <property type="entry name" value="GDP-MANNOSE 4,6 DEHYDRATASE"/>
    <property type="match status" value="1"/>
</dbReference>
<dbReference type="Pfam" id="PF08449">
    <property type="entry name" value="UAA"/>
    <property type="match status" value="1"/>
</dbReference>
<dbReference type="InterPro" id="IPR036291">
    <property type="entry name" value="NAD(P)-bd_dom_sf"/>
</dbReference>
<reference evidence="17" key="1">
    <citation type="submission" date="2015-08" db="UniProtKB">
        <authorList>
            <consortium name="WormBaseParasite"/>
        </authorList>
    </citation>
    <scope>IDENTIFICATION</scope>
</reference>
<dbReference type="GO" id="GO:0016020">
    <property type="term" value="C:membrane"/>
    <property type="evidence" value="ECO:0007669"/>
    <property type="project" value="UniProtKB-SubCell"/>
</dbReference>
<dbReference type="GO" id="GO:0042351">
    <property type="term" value="P:'de novo' GDP-L-fucose biosynthetic process"/>
    <property type="evidence" value="ECO:0007669"/>
    <property type="project" value="UniProtKB-UniPathway"/>
</dbReference>
<accession>A0A0K0EE59</accession>
<comment type="cofactor">
    <cofactor evidence="1">
        <name>NADP(+)</name>
        <dbReference type="ChEBI" id="CHEBI:58349"/>
    </cofactor>
</comment>
<evidence type="ECO:0000256" key="2">
    <source>
        <dbReference type="ARBA" id="ARBA00004141"/>
    </source>
</evidence>
<dbReference type="WBParaSite" id="TCONS_00007012.p1">
    <property type="protein sequence ID" value="TCONS_00007012.p1"/>
    <property type="gene ID" value="XLOC_005092"/>
</dbReference>
<feature type="transmembrane region" description="Helical" evidence="14">
    <location>
        <begin position="219"/>
        <end position="239"/>
    </location>
</feature>
<protein>
    <recommendedName>
        <fullName evidence="6">GDP-mannose 4,6-dehydratase</fullName>
        <ecNumber evidence="6">4.2.1.47</ecNumber>
    </recommendedName>
    <alternativeName>
        <fullName evidence="13">GDP-D-mannose dehydratase</fullName>
    </alternativeName>
</protein>
<keyword evidence="12" id="KW-0456">Lyase</keyword>
<dbReference type="Gene3D" id="3.40.50.720">
    <property type="entry name" value="NAD(P)-binding Rossmann-like Domain"/>
    <property type="match status" value="1"/>
</dbReference>
<dbReference type="WBParaSite" id="SSTP_0000777100.1">
    <property type="protein sequence ID" value="SSTP_0000777100.1"/>
    <property type="gene ID" value="SSTP_0000777100"/>
</dbReference>
<feature type="transmembrane region" description="Helical" evidence="14">
    <location>
        <begin position="245"/>
        <end position="266"/>
    </location>
</feature>
<keyword evidence="11 14" id="KW-0472">Membrane</keyword>
<evidence type="ECO:0000313" key="16">
    <source>
        <dbReference type="Proteomes" id="UP000035681"/>
    </source>
</evidence>
<dbReference type="HAMAP" id="MF_00955">
    <property type="entry name" value="GDP_Man_dehydratase"/>
    <property type="match status" value="1"/>
</dbReference>
<feature type="transmembrane region" description="Helical" evidence="14">
    <location>
        <begin position="61"/>
        <end position="78"/>
    </location>
</feature>
<keyword evidence="10 14" id="KW-1133">Transmembrane helix</keyword>
<evidence type="ECO:0000256" key="10">
    <source>
        <dbReference type="ARBA" id="ARBA00022989"/>
    </source>
</evidence>
<dbReference type="InterPro" id="IPR013657">
    <property type="entry name" value="SCL35B1-4/HUT1"/>
</dbReference>
<comment type="similarity">
    <text evidence="4">Belongs to the NAD(P)-dependent epimerase/dehydratase family. GDP-mannose 4,6-dehydratase subfamily.</text>
</comment>
<dbReference type="CDD" id="cd05260">
    <property type="entry name" value="GDP_MD_SDR_e"/>
    <property type="match status" value="1"/>
</dbReference>
<evidence type="ECO:0000313" key="17">
    <source>
        <dbReference type="WBParaSite" id="SSTP_0000777100.1"/>
    </source>
</evidence>